<keyword evidence="2" id="KW-0812">Transmembrane</keyword>
<dbReference type="EMBL" id="CP036432">
    <property type="protein sequence ID" value="QDV88541.1"/>
    <property type="molecule type" value="Genomic_DNA"/>
</dbReference>
<organism evidence="3 4">
    <name type="scientific">Stieleria magnilauensis</name>
    <dbReference type="NCBI Taxonomy" id="2527963"/>
    <lineage>
        <taxon>Bacteria</taxon>
        <taxon>Pseudomonadati</taxon>
        <taxon>Planctomycetota</taxon>
        <taxon>Planctomycetia</taxon>
        <taxon>Pirellulales</taxon>
        <taxon>Pirellulaceae</taxon>
        <taxon>Stieleria</taxon>
    </lineage>
</organism>
<keyword evidence="4" id="KW-1185">Reference proteome</keyword>
<evidence type="ECO:0000256" key="1">
    <source>
        <dbReference type="SAM" id="MobiDB-lite"/>
    </source>
</evidence>
<evidence type="ECO:0000313" key="4">
    <source>
        <dbReference type="Proteomes" id="UP000318081"/>
    </source>
</evidence>
<protein>
    <submittedName>
        <fullName evidence="3">Uncharacterized protein</fullName>
    </submittedName>
</protein>
<keyword evidence="2" id="KW-1133">Transmembrane helix</keyword>
<evidence type="ECO:0000256" key="2">
    <source>
        <dbReference type="SAM" id="Phobius"/>
    </source>
</evidence>
<sequence>MGIREQIRRPLHRVRPCVGAATVWIGLLSILLLFGFVNLYWRARPGSEEFASSLHTLSLATIGVGVDMRTPAESYPDRQYEFWQEAVDRILKAHPDDAGLYAAAALIFHEPCLLYTSDVAKDVADEDVRAVLFPREVNQRSDKLTRYQTITYQMRRILLEVRSDLERERGQVSKLTASERQGRDSVGGGGKESCRQRKSKPTDAGWCRGPCGEHDRAFAVCKRAWDNDCSDRTLDSLWTPKPEHQGRSLAVRIVLPGSRP</sequence>
<feature type="transmembrane region" description="Helical" evidence="2">
    <location>
        <begin position="21"/>
        <end position="41"/>
    </location>
</feature>
<reference evidence="3 4" key="1">
    <citation type="submission" date="2019-02" db="EMBL/GenBank/DDBJ databases">
        <title>Deep-cultivation of Planctomycetes and their phenomic and genomic characterization uncovers novel biology.</title>
        <authorList>
            <person name="Wiegand S."/>
            <person name="Jogler M."/>
            <person name="Boedeker C."/>
            <person name="Pinto D."/>
            <person name="Vollmers J."/>
            <person name="Rivas-Marin E."/>
            <person name="Kohn T."/>
            <person name="Peeters S.H."/>
            <person name="Heuer A."/>
            <person name="Rast P."/>
            <person name="Oberbeckmann S."/>
            <person name="Bunk B."/>
            <person name="Jeske O."/>
            <person name="Meyerdierks A."/>
            <person name="Storesund J.E."/>
            <person name="Kallscheuer N."/>
            <person name="Luecker S."/>
            <person name="Lage O.M."/>
            <person name="Pohl T."/>
            <person name="Merkel B.J."/>
            <person name="Hornburger P."/>
            <person name="Mueller R.-W."/>
            <person name="Bruemmer F."/>
            <person name="Labrenz M."/>
            <person name="Spormann A.M."/>
            <person name="Op den Camp H."/>
            <person name="Overmann J."/>
            <person name="Amann R."/>
            <person name="Jetten M.S.M."/>
            <person name="Mascher T."/>
            <person name="Medema M.H."/>
            <person name="Devos D.P."/>
            <person name="Kaster A.-K."/>
            <person name="Ovreas L."/>
            <person name="Rohde M."/>
            <person name="Galperin M.Y."/>
            <person name="Jogler C."/>
        </authorList>
    </citation>
    <scope>NUCLEOTIDE SEQUENCE [LARGE SCALE GENOMIC DNA]</scope>
    <source>
        <strain evidence="3 4">TBK1r</strain>
    </source>
</reference>
<gene>
    <name evidence="3" type="ORF">TBK1r_75760</name>
</gene>
<evidence type="ECO:0000313" key="3">
    <source>
        <dbReference type="EMBL" id="QDV88541.1"/>
    </source>
</evidence>
<name>A0ABX5Y3G0_9BACT</name>
<accession>A0ABX5Y3G0</accession>
<dbReference type="Proteomes" id="UP000318081">
    <property type="component" value="Chromosome"/>
</dbReference>
<feature type="region of interest" description="Disordered" evidence="1">
    <location>
        <begin position="170"/>
        <end position="206"/>
    </location>
</feature>
<proteinExistence type="predicted"/>
<keyword evidence="2" id="KW-0472">Membrane</keyword>